<accession>A0A1S4AZ49</accession>
<name>A0A1S4AZ49_TOBAC</name>
<dbReference type="STRING" id="4097.A0A1S4AZ49"/>
<proteinExistence type="predicted"/>
<dbReference type="PaxDb" id="4097-A0A1S4AZ49"/>
<organism evidence="1">
    <name type="scientific">Nicotiana tabacum</name>
    <name type="common">Common tobacco</name>
    <dbReference type="NCBI Taxonomy" id="4097"/>
    <lineage>
        <taxon>Eukaryota</taxon>
        <taxon>Viridiplantae</taxon>
        <taxon>Streptophyta</taxon>
        <taxon>Embryophyta</taxon>
        <taxon>Tracheophyta</taxon>
        <taxon>Spermatophyta</taxon>
        <taxon>Magnoliopsida</taxon>
        <taxon>eudicotyledons</taxon>
        <taxon>Gunneridae</taxon>
        <taxon>Pentapetalae</taxon>
        <taxon>asterids</taxon>
        <taxon>lamiids</taxon>
        <taxon>Solanales</taxon>
        <taxon>Solanaceae</taxon>
        <taxon>Nicotianoideae</taxon>
        <taxon>Nicotianeae</taxon>
        <taxon>Nicotiana</taxon>
    </lineage>
</organism>
<protein>
    <recommendedName>
        <fullName evidence="2">Reverse transcriptase domain-containing protein</fullName>
    </recommendedName>
</protein>
<reference evidence="1" key="1">
    <citation type="submission" date="2025-08" db="UniProtKB">
        <authorList>
            <consortium name="RefSeq"/>
        </authorList>
    </citation>
    <scope>IDENTIFICATION</scope>
</reference>
<evidence type="ECO:0008006" key="2">
    <source>
        <dbReference type="Google" id="ProtNLM"/>
    </source>
</evidence>
<sequence>MRANRERYKVAKKEVKPTVIKAKTAAFGRLYEELGDKGGEKKLFWLTKVIERKARDLDQVRMKKMPDEWWWSTVVPLYKNKGDIHSCNNYISIKLLSHTMNVWERVVEVRERRTVSISNNQYDFIPGHSTTKAIHLIRQLVEQYWDMKKYLHMMFIDLEKAYVKVHREVWRQALESKGFKMSKTKTKYLECKFSVEPREAGMDVKFESWVIPSRGSFKYLGTVIQGEGKIDEDITHRIGVEWMK</sequence>
<dbReference type="RefSeq" id="XP_016481793.1">
    <property type="nucleotide sequence ID" value="XM_016626307.1"/>
</dbReference>
<evidence type="ECO:0000313" key="1">
    <source>
        <dbReference type="RefSeq" id="XP_016481793.1"/>
    </source>
</evidence>
<dbReference type="KEGG" id="nta:107802746"/>
<gene>
    <name evidence="1" type="primary">LOC107802746</name>
</gene>
<dbReference type="PANTHER" id="PTHR19446">
    <property type="entry name" value="REVERSE TRANSCRIPTASES"/>
    <property type="match status" value="1"/>
</dbReference>
<dbReference type="AlphaFoldDB" id="A0A1S4AZ49"/>
<dbReference type="OrthoDB" id="1303474at2759"/>